<dbReference type="Proteomes" id="UP001596353">
    <property type="component" value="Unassembled WGS sequence"/>
</dbReference>
<reference evidence="16" key="1">
    <citation type="journal article" date="2019" name="Int. J. Syst. Evol. Microbiol.">
        <title>The Global Catalogue of Microorganisms (GCM) 10K type strain sequencing project: providing services to taxonomists for standard genome sequencing and annotation.</title>
        <authorList>
            <consortium name="The Broad Institute Genomics Platform"/>
            <consortium name="The Broad Institute Genome Sequencing Center for Infectious Disease"/>
            <person name="Wu L."/>
            <person name="Ma J."/>
        </authorList>
    </citation>
    <scope>NUCLEOTIDE SEQUENCE [LARGE SCALE GENOMIC DNA]</scope>
    <source>
        <strain evidence="16">CCUG 66188</strain>
    </source>
</reference>
<dbReference type="SUPFAM" id="SSF47979">
    <property type="entry name" value="Iron-dependent repressor protein, dimerization domain"/>
    <property type="match status" value="1"/>
</dbReference>
<evidence type="ECO:0000256" key="8">
    <source>
        <dbReference type="ARBA" id="ARBA00023125"/>
    </source>
</evidence>
<dbReference type="InterPro" id="IPR050536">
    <property type="entry name" value="DtxR_MntR_Metal-Reg"/>
</dbReference>
<protein>
    <recommendedName>
        <fullName evidence="4">Transcriptional regulator MntR</fullName>
    </recommendedName>
    <alternativeName>
        <fullName evidence="13">Manganese transport regulator</fullName>
    </alternativeName>
</protein>
<dbReference type="InterPro" id="IPR036390">
    <property type="entry name" value="WH_DNA-bd_sf"/>
</dbReference>
<dbReference type="Pfam" id="PF02742">
    <property type="entry name" value="Fe_dep_repr_C"/>
    <property type="match status" value="1"/>
</dbReference>
<dbReference type="SMART" id="SM00529">
    <property type="entry name" value="HTH_DTXR"/>
    <property type="match status" value="1"/>
</dbReference>
<evidence type="ECO:0000256" key="4">
    <source>
        <dbReference type="ARBA" id="ARBA00022386"/>
    </source>
</evidence>
<dbReference type="Pfam" id="PF01325">
    <property type="entry name" value="Fe_dep_repress"/>
    <property type="match status" value="1"/>
</dbReference>
<dbReference type="SUPFAM" id="SSF46785">
    <property type="entry name" value="Winged helix' DNA-binding domain"/>
    <property type="match status" value="1"/>
</dbReference>
<evidence type="ECO:0000259" key="14">
    <source>
        <dbReference type="PROSITE" id="PS50944"/>
    </source>
</evidence>
<evidence type="ECO:0000256" key="2">
    <source>
        <dbReference type="ARBA" id="ARBA00007871"/>
    </source>
</evidence>
<keyword evidence="6" id="KW-0678">Repressor</keyword>
<keyword evidence="11" id="KW-0464">Manganese</keyword>
<dbReference type="InterPro" id="IPR022689">
    <property type="entry name" value="Iron_dep_repressor"/>
</dbReference>
<evidence type="ECO:0000256" key="3">
    <source>
        <dbReference type="ARBA" id="ARBA00011738"/>
    </source>
</evidence>
<evidence type="ECO:0000256" key="5">
    <source>
        <dbReference type="ARBA" id="ARBA00022490"/>
    </source>
</evidence>
<keyword evidence="7" id="KW-0805">Transcription regulation</keyword>
<dbReference type="InterPro" id="IPR001367">
    <property type="entry name" value="Fe_dep_repressor"/>
</dbReference>
<feature type="domain" description="HTH dtxR-type" evidence="14">
    <location>
        <begin position="26"/>
        <end position="87"/>
    </location>
</feature>
<evidence type="ECO:0000256" key="11">
    <source>
        <dbReference type="ARBA" id="ARBA00023211"/>
    </source>
</evidence>
<evidence type="ECO:0000256" key="9">
    <source>
        <dbReference type="ARBA" id="ARBA00023159"/>
    </source>
</evidence>
<keyword evidence="16" id="KW-1185">Reference proteome</keyword>
<sequence>MGIKTDIEPSAEDQARNFLRVREAHRREIAEDYVELIAELSQVQPPVRTGHLAERFGVSHATVTNHVQRLIGEGLIEDRPYQPLVLTRKGEAMAVQSRQRHLLVRDFLIAIGVEPELAEADTEGIEHHVSQATLDAFARLTERLRAEGVADRQGKAAS</sequence>
<dbReference type="PROSITE" id="PS50944">
    <property type="entry name" value="HTH_DTXR"/>
    <property type="match status" value="1"/>
</dbReference>
<evidence type="ECO:0000256" key="12">
    <source>
        <dbReference type="ARBA" id="ARBA00025185"/>
    </source>
</evidence>
<comment type="subcellular location">
    <subcellularLocation>
        <location evidence="1">Cytoplasm</location>
    </subcellularLocation>
</comment>
<dbReference type="InterPro" id="IPR022687">
    <property type="entry name" value="HTH_DTXR"/>
</dbReference>
<comment type="function">
    <text evidence="12">In the presence of manganese, represses expression of mntH and mntS. Up-regulates expression of mntP.</text>
</comment>
<evidence type="ECO:0000256" key="6">
    <source>
        <dbReference type="ARBA" id="ARBA00022491"/>
    </source>
</evidence>
<dbReference type="InterPro" id="IPR036388">
    <property type="entry name" value="WH-like_DNA-bd_sf"/>
</dbReference>
<keyword evidence="5" id="KW-0963">Cytoplasm</keyword>
<evidence type="ECO:0000256" key="13">
    <source>
        <dbReference type="ARBA" id="ARBA00032593"/>
    </source>
</evidence>
<evidence type="ECO:0000256" key="10">
    <source>
        <dbReference type="ARBA" id="ARBA00023163"/>
    </source>
</evidence>
<evidence type="ECO:0000256" key="7">
    <source>
        <dbReference type="ARBA" id="ARBA00023015"/>
    </source>
</evidence>
<comment type="similarity">
    <text evidence="2">Belongs to the DtxR/MntR family.</text>
</comment>
<dbReference type="Gene3D" id="1.10.10.10">
    <property type="entry name" value="Winged helix-like DNA-binding domain superfamily/Winged helix DNA-binding domain"/>
    <property type="match status" value="1"/>
</dbReference>
<dbReference type="PANTHER" id="PTHR33238">
    <property type="entry name" value="IRON (METAL) DEPENDENT REPRESSOR, DTXR FAMILY"/>
    <property type="match status" value="1"/>
</dbReference>
<comment type="subunit">
    <text evidence="3">Homodimer.</text>
</comment>
<evidence type="ECO:0000313" key="16">
    <source>
        <dbReference type="Proteomes" id="UP001596353"/>
    </source>
</evidence>
<keyword evidence="8" id="KW-0238">DNA-binding</keyword>
<evidence type="ECO:0000256" key="1">
    <source>
        <dbReference type="ARBA" id="ARBA00004496"/>
    </source>
</evidence>
<organism evidence="15 16">
    <name type="scientific">Sulfitobacter porphyrae</name>
    <dbReference type="NCBI Taxonomy" id="1246864"/>
    <lineage>
        <taxon>Bacteria</taxon>
        <taxon>Pseudomonadati</taxon>
        <taxon>Pseudomonadota</taxon>
        <taxon>Alphaproteobacteria</taxon>
        <taxon>Rhodobacterales</taxon>
        <taxon>Roseobacteraceae</taxon>
        <taxon>Sulfitobacter</taxon>
    </lineage>
</organism>
<dbReference type="EMBL" id="JBHSWG010000001">
    <property type="protein sequence ID" value="MFC6758832.1"/>
    <property type="molecule type" value="Genomic_DNA"/>
</dbReference>
<name>A0ABW2B0Q7_9RHOB</name>
<proteinExistence type="inferred from homology"/>
<dbReference type="NCBIfam" id="NF008273">
    <property type="entry name" value="PRK11050.1"/>
    <property type="match status" value="1"/>
</dbReference>
<keyword evidence="10" id="KW-0804">Transcription</keyword>
<gene>
    <name evidence="15" type="primary">mntR</name>
    <name evidence="15" type="ORF">ACFQFQ_03825</name>
</gene>
<evidence type="ECO:0000313" key="15">
    <source>
        <dbReference type="EMBL" id="MFC6758832.1"/>
    </source>
</evidence>
<keyword evidence="9" id="KW-0010">Activator</keyword>
<dbReference type="PANTHER" id="PTHR33238:SF11">
    <property type="entry name" value="TRANSCRIPTIONAL REGULATOR MNTR"/>
    <property type="match status" value="1"/>
</dbReference>
<dbReference type="Gene3D" id="1.10.60.10">
    <property type="entry name" value="Iron dependent repressor, metal binding and dimerisation domain"/>
    <property type="match status" value="1"/>
</dbReference>
<dbReference type="InterPro" id="IPR036421">
    <property type="entry name" value="Fe_dep_repressor_sf"/>
</dbReference>
<comment type="caution">
    <text evidence="15">The sequence shown here is derived from an EMBL/GenBank/DDBJ whole genome shotgun (WGS) entry which is preliminary data.</text>
</comment>
<accession>A0ABW2B0Q7</accession>